<dbReference type="InterPro" id="IPR036979">
    <property type="entry name" value="CM_dom_sf"/>
</dbReference>
<proteinExistence type="predicted"/>
<dbReference type="InterPro" id="IPR006218">
    <property type="entry name" value="DAHP1/KDSA"/>
</dbReference>
<protein>
    <recommendedName>
        <fullName evidence="1">chorismate mutase</fullName>
        <ecNumber evidence="1">5.4.99.5</ecNumber>
    </recommendedName>
</protein>
<dbReference type="PANTHER" id="PTHR43018">
    <property type="entry name" value="PHOSPHO-2-DEHYDRO-3-DEOXYHEPTONATE ALDOLASE"/>
    <property type="match status" value="1"/>
</dbReference>
<dbReference type="SUPFAM" id="SSF48600">
    <property type="entry name" value="Chorismate mutase II"/>
    <property type="match status" value="1"/>
</dbReference>
<dbReference type="SMART" id="SM00830">
    <property type="entry name" value="CM_2"/>
    <property type="match status" value="1"/>
</dbReference>
<dbReference type="GO" id="GO:0009073">
    <property type="term" value="P:aromatic amino acid family biosynthetic process"/>
    <property type="evidence" value="ECO:0007669"/>
    <property type="project" value="InterPro"/>
</dbReference>
<dbReference type="Gene3D" id="3.20.20.70">
    <property type="entry name" value="Aldolase class I"/>
    <property type="match status" value="1"/>
</dbReference>
<dbReference type="OrthoDB" id="9802281at2"/>
<reference evidence="5" key="1">
    <citation type="submission" date="2017-04" db="EMBL/GenBank/DDBJ databases">
        <authorList>
            <person name="Varghese N."/>
            <person name="Submissions S."/>
        </authorList>
    </citation>
    <scope>NUCLEOTIDE SEQUENCE [LARGE SCALE GENOMIC DNA]</scope>
    <source>
        <strain evidence="5">RKEM611</strain>
    </source>
</reference>
<evidence type="ECO:0000259" key="3">
    <source>
        <dbReference type="PROSITE" id="PS51168"/>
    </source>
</evidence>
<dbReference type="SUPFAM" id="SSF51569">
    <property type="entry name" value="Aldolase"/>
    <property type="match status" value="1"/>
</dbReference>
<dbReference type="RefSeq" id="WP_132317990.1">
    <property type="nucleotide sequence ID" value="NZ_FWZT01000006.1"/>
</dbReference>
<dbReference type="Gene3D" id="1.20.59.10">
    <property type="entry name" value="Chorismate mutase"/>
    <property type="match status" value="1"/>
</dbReference>
<dbReference type="GO" id="GO:0046417">
    <property type="term" value="P:chorismate metabolic process"/>
    <property type="evidence" value="ECO:0007669"/>
    <property type="project" value="InterPro"/>
</dbReference>
<dbReference type="NCBIfam" id="NF009239">
    <property type="entry name" value="PRK12595.1"/>
    <property type="match status" value="1"/>
</dbReference>
<dbReference type="Pfam" id="PF01817">
    <property type="entry name" value="CM_2"/>
    <property type="match status" value="1"/>
</dbReference>
<dbReference type="AlphaFoldDB" id="A0A1Y6BLP2"/>
<dbReference type="InterPro" id="IPR002701">
    <property type="entry name" value="CM_II_prokaryot"/>
</dbReference>
<organism evidence="4 5">
    <name type="scientific">Pseudobacteriovorax antillogorgiicola</name>
    <dbReference type="NCBI Taxonomy" id="1513793"/>
    <lineage>
        <taxon>Bacteria</taxon>
        <taxon>Pseudomonadati</taxon>
        <taxon>Bdellovibrionota</taxon>
        <taxon>Oligoflexia</taxon>
        <taxon>Oligoflexales</taxon>
        <taxon>Pseudobacteriovoracaceae</taxon>
        <taxon>Pseudobacteriovorax</taxon>
    </lineage>
</organism>
<dbReference type="InterPro" id="IPR052899">
    <property type="entry name" value="Class-I_DAHP_synthase"/>
</dbReference>
<sequence>MSSSHQISAIRQQLDHIDHDLTKQLIARFQSIQSILHAKQGLDWPARDHGREAQILQGIQALAEQENVDPSPIVRLFKTIMQESVKLQKKARGHAPSPQTLPPSLSEALEKKSYKLASRLNHIEDSLVSVNEVVIGGDHRTVIAGPCAVESEGQIMECAAQAKQQGAHILRGGCFKPRSSPYSFQGMGVEGLKLLENAGKEYGLPVVTEVMAIDQVEVVAKHSDLLQVGARNMQNFDLLRALGKAGKPVVLKRGLMATIDEWLSSAEYVMAHGNRDVILCERGIRSFDQSTRNTLDISAVPVVKERSHLPVIVDPSHAAGKWQYILDLSRASFAVGAHGIMIEIHPKPEEALSDGPQSLKFDRFEALMLAVSPWL</sequence>
<accession>A0A1Y6BLP2</accession>
<dbReference type="PANTHER" id="PTHR43018:SF2">
    <property type="entry name" value="PHOSPHO-2-DEHYDRO-3-DEOXYHEPTONATE ALDOLASE"/>
    <property type="match status" value="1"/>
</dbReference>
<dbReference type="InterPro" id="IPR006268">
    <property type="entry name" value="DAHP_syn_2"/>
</dbReference>
<dbReference type="Proteomes" id="UP000192907">
    <property type="component" value="Unassembled WGS sequence"/>
</dbReference>
<dbReference type="PROSITE" id="PS51168">
    <property type="entry name" value="CHORISMATE_MUT_2"/>
    <property type="match status" value="1"/>
</dbReference>
<dbReference type="InterPro" id="IPR036263">
    <property type="entry name" value="Chorismate_II_sf"/>
</dbReference>
<gene>
    <name evidence="4" type="ORF">SAMN06296036_10677</name>
</gene>
<keyword evidence="2" id="KW-0808">Transferase</keyword>
<evidence type="ECO:0000313" key="4">
    <source>
        <dbReference type="EMBL" id="SMF16871.1"/>
    </source>
</evidence>
<evidence type="ECO:0000313" key="5">
    <source>
        <dbReference type="Proteomes" id="UP000192907"/>
    </source>
</evidence>
<dbReference type="STRING" id="1513793.SAMN06296036_10677"/>
<dbReference type="GO" id="GO:0016832">
    <property type="term" value="F:aldehyde-lyase activity"/>
    <property type="evidence" value="ECO:0007669"/>
    <property type="project" value="InterPro"/>
</dbReference>
<dbReference type="NCBIfam" id="NF006421">
    <property type="entry name" value="PRK08673.1"/>
    <property type="match status" value="1"/>
</dbReference>
<keyword evidence="5" id="KW-1185">Reference proteome</keyword>
<dbReference type="GO" id="GO:0004106">
    <property type="term" value="F:chorismate mutase activity"/>
    <property type="evidence" value="ECO:0007669"/>
    <property type="project" value="UniProtKB-EC"/>
</dbReference>
<dbReference type="EMBL" id="FWZT01000006">
    <property type="protein sequence ID" value="SMF16871.1"/>
    <property type="molecule type" value="Genomic_DNA"/>
</dbReference>
<evidence type="ECO:0000256" key="1">
    <source>
        <dbReference type="ARBA" id="ARBA00012404"/>
    </source>
</evidence>
<dbReference type="EC" id="5.4.99.5" evidence="1"/>
<feature type="domain" description="Chorismate mutase" evidence="3">
    <location>
        <begin position="1"/>
        <end position="92"/>
    </location>
</feature>
<name>A0A1Y6BLP2_9BACT</name>
<dbReference type="GO" id="GO:0016740">
    <property type="term" value="F:transferase activity"/>
    <property type="evidence" value="ECO:0007669"/>
    <property type="project" value="UniProtKB-KW"/>
</dbReference>
<dbReference type="InterPro" id="IPR013785">
    <property type="entry name" value="Aldolase_TIM"/>
</dbReference>
<dbReference type="Pfam" id="PF00793">
    <property type="entry name" value="DAHP_synth_1"/>
    <property type="match status" value="1"/>
</dbReference>
<dbReference type="NCBIfam" id="TIGR01361">
    <property type="entry name" value="DAHP_synth_Bsub"/>
    <property type="match status" value="1"/>
</dbReference>
<evidence type="ECO:0000256" key="2">
    <source>
        <dbReference type="ARBA" id="ARBA00022679"/>
    </source>
</evidence>